<organism evidence="4 5">
    <name type="scientific">Candidatus Nealsonbacteria bacterium CG_4_10_14_0_8_um_filter_37_14</name>
    <dbReference type="NCBI Taxonomy" id="1974684"/>
    <lineage>
        <taxon>Bacteria</taxon>
        <taxon>Candidatus Nealsoniibacteriota</taxon>
    </lineage>
</organism>
<comment type="caution">
    <text evidence="4">The sequence shown here is derived from an EMBL/GenBank/DDBJ whole genome shotgun (WGS) entry which is preliminary data.</text>
</comment>
<proteinExistence type="inferred from homology"/>
<dbReference type="AlphaFoldDB" id="A0A2M7R569"/>
<sequence>MYKTDLETLKKETKVFRFGASTKGGQRANRKETGIRLRHIPSGIEVKVIRERFQTQNLKIAFKQLQERLEKLNRPKKKRIPTRIPLGAELRRLKGKRIIAERKQLRRKPISE</sequence>
<keyword evidence="2" id="KW-0809">Transit peptide</keyword>
<dbReference type="InterPro" id="IPR052405">
    <property type="entry name" value="Mito_Transl_Release_Factor"/>
</dbReference>
<dbReference type="PANTHER" id="PTHR46203:SF1">
    <property type="entry name" value="MITOCHONDRIAL TRANSLATION RELEASE FACTOR IN RESCUE"/>
    <property type="match status" value="1"/>
</dbReference>
<dbReference type="Proteomes" id="UP000230767">
    <property type="component" value="Unassembled WGS sequence"/>
</dbReference>
<dbReference type="SUPFAM" id="SSF75620">
    <property type="entry name" value="Release factor"/>
    <property type="match status" value="1"/>
</dbReference>
<dbReference type="GO" id="GO:0003747">
    <property type="term" value="F:translation release factor activity"/>
    <property type="evidence" value="ECO:0007669"/>
    <property type="project" value="InterPro"/>
</dbReference>
<feature type="domain" description="Prokaryotic-type class I peptide chain release factors" evidence="3">
    <location>
        <begin position="10"/>
        <end position="79"/>
    </location>
</feature>
<dbReference type="InterPro" id="IPR045853">
    <property type="entry name" value="Pep_chain_release_fac_I_sf"/>
</dbReference>
<evidence type="ECO:0000259" key="3">
    <source>
        <dbReference type="Pfam" id="PF00472"/>
    </source>
</evidence>
<dbReference type="Pfam" id="PF00472">
    <property type="entry name" value="RF-1"/>
    <property type="match status" value="1"/>
</dbReference>
<reference evidence="5" key="1">
    <citation type="submission" date="2017-09" db="EMBL/GenBank/DDBJ databases">
        <title>Depth-based differentiation of microbial function through sediment-hosted aquifers and enrichment of novel symbionts in the deep terrestrial subsurface.</title>
        <authorList>
            <person name="Probst A.J."/>
            <person name="Ladd B."/>
            <person name="Jarett J.K."/>
            <person name="Geller-Mcgrath D.E."/>
            <person name="Sieber C.M.K."/>
            <person name="Emerson J.B."/>
            <person name="Anantharaman K."/>
            <person name="Thomas B.C."/>
            <person name="Malmstrom R."/>
            <person name="Stieglmeier M."/>
            <person name="Klingl A."/>
            <person name="Woyke T."/>
            <person name="Ryan C.M."/>
            <person name="Banfield J.F."/>
        </authorList>
    </citation>
    <scope>NUCLEOTIDE SEQUENCE [LARGE SCALE GENOMIC DNA]</scope>
</reference>
<evidence type="ECO:0000313" key="4">
    <source>
        <dbReference type="EMBL" id="PIY88439.1"/>
    </source>
</evidence>
<comment type="similarity">
    <text evidence="1">Belongs to the prokaryotic/mitochondrial release factor family.</text>
</comment>
<protein>
    <submittedName>
        <fullName evidence="4">Peptide chain release factor-like protein</fullName>
    </submittedName>
</protein>
<evidence type="ECO:0000256" key="2">
    <source>
        <dbReference type="ARBA" id="ARBA00022946"/>
    </source>
</evidence>
<dbReference type="EMBL" id="PFLW01000091">
    <property type="protein sequence ID" value="PIY88439.1"/>
    <property type="molecule type" value="Genomic_DNA"/>
</dbReference>
<evidence type="ECO:0000313" key="5">
    <source>
        <dbReference type="Proteomes" id="UP000230767"/>
    </source>
</evidence>
<gene>
    <name evidence="4" type="ORF">COY73_03845</name>
</gene>
<name>A0A2M7R569_9BACT</name>
<dbReference type="Gene3D" id="3.30.160.20">
    <property type="match status" value="1"/>
</dbReference>
<dbReference type="PANTHER" id="PTHR46203">
    <property type="entry name" value="PROBABLE PEPTIDE CHAIN RELEASE FACTOR C12ORF65"/>
    <property type="match status" value="1"/>
</dbReference>
<accession>A0A2M7R569</accession>
<dbReference type="InterPro" id="IPR000352">
    <property type="entry name" value="Pep_chain_release_fac_I"/>
</dbReference>
<evidence type="ECO:0000256" key="1">
    <source>
        <dbReference type="ARBA" id="ARBA00010835"/>
    </source>
</evidence>